<dbReference type="PANTHER" id="PTHR30108">
    <property type="entry name" value="3-OCTAPRENYL-4-HYDROXYBENZOATE CARBOXY-LYASE-RELATED"/>
    <property type="match status" value="1"/>
</dbReference>
<dbReference type="GO" id="GO:0008694">
    <property type="term" value="F:4-hydroxy-3-polyprenylbenzoate decarboxylase activity"/>
    <property type="evidence" value="ECO:0007669"/>
    <property type="project" value="TreeGrafter"/>
</dbReference>
<reference evidence="2" key="1">
    <citation type="submission" date="2018-05" db="EMBL/GenBank/DDBJ databases">
        <authorList>
            <person name="Lanie J.A."/>
            <person name="Ng W.-L."/>
            <person name="Kazmierczak K.M."/>
            <person name="Andrzejewski T.M."/>
            <person name="Davidsen T.M."/>
            <person name="Wayne K.J."/>
            <person name="Tettelin H."/>
            <person name="Glass J.I."/>
            <person name="Rusch D."/>
            <person name="Podicherti R."/>
            <person name="Tsui H.-C.T."/>
            <person name="Winkler M.E."/>
        </authorList>
    </citation>
    <scope>NUCLEOTIDE SEQUENCE</scope>
</reference>
<dbReference type="Pfam" id="PF20695">
    <property type="entry name" value="UbiD_N"/>
    <property type="match status" value="1"/>
</dbReference>
<evidence type="ECO:0000313" key="2">
    <source>
        <dbReference type="EMBL" id="SVC37383.1"/>
    </source>
</evidence>
<sequence length="47" mass="5219">MKFRDLGEFVKFLEGKGELVRISTPVSSELEITEIVDRVVKQGGPAL</sequence>
<dbReference type="SUPFAM" id="SSF50475">
    <property type="entry name" value="FMN-binding split barrel"/>
    <property type="match status" value="1"/>
</dbReference>
<name>A0A382LM71_9ZZZZ</name>
<proteinExistence type="predicted"/>
<organism evidence="2">
    <name type="scientific">marine metagenome</name>
    <dbReference type="NCBI Taxonomy" id="408172"/>
    <lineage>
        <taxon>unclassified sequences</taxon>
        <taxon>metagenomes</taxon>
        <taxon>ecological metagenomes</taxon>
    </lineage>
</organism>
<evidence type="ECO:0000259" key="1">
    <source>
        <dbReference type="Pfam" id="PF20695"/>
    </source>
</evidence>
<dbReference type="AlphaFoldDB" id="A0A382LM71"/>
<feature type="domain" description="3-octaprenyl-4-hydroxybenzoate carboxy-lyase-like N-terminal" evidence="1">
    <location>
        <begin position="11"/>
        <end position="47"/>
    </location>
</feature>
<feature type="non-terminal residue" evidence="2">
    <location>
        <position position="47"/>
    </location>
</feature>
<dbReference type="EMBL" id="UINC01087751">
    <property type="protein sequence ID" value="SVC37383.1"/>
    <property type="molecule type" value="Genomic_DNA"/>
</dbReference>
<accession>A0A382LM71</accession>
<dbReference type="InterPro" id="IPR002830">
    <property type="entry name" value="UbiD"/>
</dbReference>
<dbReference type="GO" id="GO:0005829">
    <property type="term" value="C:cytosol"/>
    <property type="evidence" value="ECO:0007669"/>
    <property type="project" value="TreeGrafter"/>
</dbReference>
<gene>
    <name evidence="2" type="ORF">METZ01_LOCUS290237</name>
</gene>
<protein>
    <recommendedName>
        <fullName evidence="1">3-octaprenyl-4-hydroxybenzoate carboxy-lyase-like N-terminal domain-containing protein</fullName>
    </recommendedName>
</protein>
<dbReference type="GO" id="GO:0006744">
    <property type="term" value="P:ubiquinone biosynthetic process"/>
    <property type="evidence" value="ECO:0007669"/>
    <property type="project" value="TreeGrafter"/>
</dbReference>
<dbReference type="InterPro" id="IPR049383">
    <property type="entry name" value="UbiD-like_N"/>
</dbReference>
<dbReference type="PANTHER" id="PTHR30108:SF17">
    <property type="entry name" value="FERULIC ACID DECARBOXYLASE 1"/>
    <property type="match status" value="1"/>
</dbReference>